<dbReference type="EMBL" id="RRYP01007528">
    <property type="protein sequence ID" value="TNV80424.1"/>
    <property type="molecule type" value="Genomic_DNA"/>
</dbReference>
<feature type="domain" description="Peptidase A1" evidence="8">
    <location>
        <begin position="92"/>
        <end position="415"/>
    </location>
</feature>
<evidence type="ECO:0000256" key="2">
    <source>
        <dbReference type="ARBA" id="ARBA00022670"/>
    </source>
</evidence>
<dbReference type="PROSITE" id="PS51767">
    <property type="entry name" value="PEPTIDASE_A1"/>
    <property type="match status" value="1"/>
</dbReference>
<dbReference type="Proteomes" id="UP000785679">
    <property type="component" value="Unassembled WGS sequence"/>
</dbReference>
<dbReference type="PANTHER" id="PTHR47966">
    <property type="entry name" value="BETA-SITE APP-CLEAVING ENZYME, ISOFORM A-RELATED"/>
    <property type="match status" value="1"/>
</dbReference>
<feature type="signal peptide" evidence="7">
    <location>
        <begin position="1"/>
        <end position="24"/>
    </location>
</feature>
<evidence type="ECO:0000313" key="9">
    <source>
        <dbReference type="EMBL" id="TNV80424.1"/>
    </source>
</evidence>
<evidence type="ECO:0000256" key="5">
    <source>
        <dbReference type="PIRSR" id="PIRSR601461-1"/>
    </source>
</evidence>
<dbReference type="InterPro" id="IPR021109">
    <property type="entry name" value="Peptidase_aspartic_dom_sf"/>
</dbReference>
<dbReference type="PANTHER" id="PTHR47966:SF51">
    <property type="entry name" value="BETA-SITE APP-CLEAVING ENZYME, ISOFORM A-RELATED"/>
    <property type="match status" value="1"/>
</dbReference>
<comment type="similarity">
    <text evidence="1">Belongs to the peptidase A1 family.</text>
</comment>
<feature type="transmembrane region" description="Helical" evidence="6">
    <location>
        <begin position="452"/>
        <end position="478"/>
    </location>
</feature>
<organism evidence="9 10">
    <name type="scientific">Halteria grandinella</name>
    <dbReference type="NCBI Taxonomy" id="5974"/>
    <lineage>
        <taxon>Eukaryota</taxon>
        <taxon>Sar</taxon>
        <taxon>Alveolata</taxon>
        <taxon>Ciliophora</taxon>
        <taxon>Intramacronucleata</taxon>
        <taxon>Spirotrichea</taxon>
        <taxon>Stichotrichia</taxon>
        <taxon>Sporadotrichida</taxon>
        <taxon>Halteriidae</taxon>
        <taxon>Halteria</taxon>
    </lineage>
</organism>
<keyword evidence="7" id="KW-0732">Signal</keyword>
<evidence type="ECO:0000313" key="10">
    <source>
        <dbReference type="Proteomes" id="UP000785679"/>
    </source>
</evidence>
<keyword evidence="10" id="KW-1185">Reference proteome</keyword>
<dbReference type="GO" id="GO:0004190">
    <property type="term" value="F:aspartic-type endopeptidase activity"/>
    <property type="evidence" value="ECO:0007669"/>
    <property type="project" value="UniProtKB-KW"/>
</dbReference>
<dbReference type="AlphaFoldDB" id="A0A8J8NUF6"/>
<accession>A0A8J8NUF6</accession>
<dbReference type="PRINTS" id="PR00792">
    <property type="entry name" value="PEPSIN"/>
</dbReference>
<dbReference type="OrthoDB" id="771136at2759"/>
<dbReference type="CDD" id="cd05471">
    <property type="entry name" value="pepsin_like"/>
    <property type="match status" value="1"/>
</dbReference>
<feature type="chain" id="PRO_5035322916" description="Peptidase A1 domain-containing protein" evidence="7">
    <location>
        <begin position="25"/>
        <end position="481"/>
    </location>
</feature>
<keyword evidence="3" id="KW-0064">Aspartyl protease</keyword>
<dbReference type="GO" id="GO:0006508">
    <property type="term" value="P:proteolysis"/>
    <property type="evidence" value="ECO:0007669"/>
    <property type="project" value="UniProtKB-KW"/>
</dbReference>
<evidence type="ECO:0000256" key="1">
    <source>
        <dbReference type="ARBA" id="ARBA00007447"/>
    </source>
</evidence>
<dbReference type="InterPro" id="IPR034164">
    <property type="entry name" value="Pepsin-like_dom"/>
</dbReference>
<keyword evidence="2" id="KW-0645">Protease</keyword>
<feature type="active site" evidence="5">
    <location>
        <position position="110"/>
    </location>
</feature>
<gene>
    <name evidence="9" type="ORF">FGO68_gene15878</name>
</gene>
<name>A0A8J8NUF6_HALGN</name>
<keyword evidence="6" id="KW-0472">Membrane</keyword>
<dbReference type="Gene3D" id="2.40.70.10">
    <property type="entry name" value="Acid Proteases"/>
    <property type="match status" value="2"/>
</dbReference>
<dbReference type="InterPro" id="IPR033121">
    <property type="entry name" value="PEPTIDASE_A1"/>
</dbReference>
<protein>
    <recommendedName>
        <fullName evidence="8">Peptidase A1 domain-containing protein</fullName>
    </recommendedName>
</protein>
<sequence length="481" mass="54154">MKLSKHKALIFVIVLLQQALQSTAEPSIITIPLEKTKKRKTFGIKHRFRHPPLQDKQRSVLEGVEDVIHRFTLGSGEPELDVDIRNHENTIYSAKLFVGSNLQEFDTYIDTGSNLLVLLGTETSRSSNDCELPARFDNTTSSTFALTGYNDSISYMSGYFVSGFKASDTVSIDSSQTIKATDFSFLYGIIDGGFECFEALLGMMRTDETYPQFQEQLQAQGKIDSKVFSLYLSDYGNDTSSLQLGGYDTSYLRNPLKGITYVPLSFYFNFWAPKINAVRVGLSDYDYDGQTETAWSFTTPNFAVMDSGTTLIYTHNKVFPKLIKAIVKNAVVKKTKEGVYYTEQCDGKRFKPVLLQMGDAWFTIPPSKYLFPSLLPGICIIGFIQSPLDDWTIGDVFLRNYYSVWDHDNNRIGLSPHKTSSADVIPLELLPVPRNQFQPTTAMDTAWEVIRYVWYGITTVSLFGSAFFLADVIIASIIHMA</sequence>
<dbReference type="SUPFAM" id="SSF50630">
    <property type="entry name" value="Acid proteases"/>
    <property type="match status" value="1"/>
</dbReference>
<dbReference type="Pfam" id="PF00026">
    <property type="entry name" value="Asp"/>
    <property type="match status" value="1"/>
</dbReference>
<keyword evidence="6" id="KW-1133">Transmembrane helix</keyword>
<proteinExistence type="inferred from homology"/>
<feature type="active site" evidence="5">
    <location>
        <position position="306"/>
    </location>
</feature>
<reference evidence="9" key="1">
    <citation type="submission" date="2019-06" db="EMBL/GenBank/DDBJ databases">
        <authorList>
            <person name="Zheng W."/>
        </authorList>
    </citation>
    <scope>NUCLEOTIDE SEQUENCE</scope>
    <source>
        <strain evidence="9">QDHG01</strain>
    </source>
</reference>
<evidence type="ECO:0000259" key="8">
    <source>
        <dbReference type="PROSITE" id="PS51767"/>
    </source>
</evidence>
<evidence type="ECO:0000256" key="4">
    <source>
        <dbReference type="ARBA" id="ARBA00022801"/>
    </source>
</evidence>
<keyword evidence="4" id="KW-0378">Hydrolase</keyword>
<evidence type="ECO:0000256" key="6">
    <source>
        <dbReference type="SAM" id="Phobius"/>
    </source>
</evidence>
<evidence type="ECO:0000256" key="7">
    <source>
        <dbReference type="SAM" id="SignalP"/>
    </source>
</evidence>
<dbReference type="InterPro" id="IPR001461">
    <property type="entry name" value="Aspartic_peptidase_A1"/>
</dbReference>
<evidence type="ECO:0000256" key="3">
    <source>
        <dbReference type="ARBA" id="ARBA00022750"/>
    </source>
</evidence>
<comment type="caution">
    <text evidence="9">The sequence shown here is derived from an EMBL/GenBank/DDBJ whole genome shotgun (WGS) entry which is preliminary data.</text>
</comment>
<keyword evidence="6" id="KW-0812">Transmembrane</keyword>